<gene>
    <name evidence="2" type="ORF">B0J15DRAFT_134646</name>
</gene>
<evidence type="ECO:0000256" key="1">
    <source>
        <dbReference type="SAM" id="SignalP"/>
    </source>
</evidence>
<evidence type="ECO:0000313" key="2">
    <source>
        <dbReference type="EMBL" id="KAH7274587.1"/>
    </source>
</evidence>
<dbReference type="EMBL" id="JAGTJS010000002">
    <property type="protein sequence ID" value="KAH7274587.1"/>
    <property type="molecule type" value="Genomic_DNA"/>
</dbReference>
<sequence length="145" mass="15680">MILSLPCFAYVCACVCAVRRASSSTMLAVCSRDTNKDGCDARARAETDDGTEEFRPHRAKSGQPLHLVVTHRETRPIEGEKDGVPSMPCRVLGLGSCSFTPGATKLCHGRHDVMSAYPLPNALTSLEALTIQPQKQPFGRIDHVG</sequence>
<organism evidence="2 3">
    <name type="scientific">Fusarium solani</name>
    <name type="common">Filamentous fungus</name>
    <dbReference type="NCBI Taxonomy" id="169388"/>
    <lineage>
        <taxon>Eukaryota</taxon>
        <taxon>Fungi</taxon>
        <taxon>Dikarya</taxon>
        <taxon>Ascomycota</taxon>
        <taxon>Pezizomycotina</taxon>
        <taxon>Sordariomycetes</taxon>
        <taxon>Hypocreomycetidae</taxon>
        <taxon>Hypocreales</taxon>
        <taxon>Nectriaceae</taxon>
        <taxon>Fusarium</taxon>
        <taxon>Fusarium solani species complex</taxon>
    </lineage>
</organism>
<name>A0A9P9L5Y2_FUSSL</name>
<feature type="signal peptide" evidence="1">
    <location>
        <begin position="1"/>
        <end position="23"/>
    </location>
</feature>
<keyword evidence="1" id="KW-0732">Signal</keyword>
<comment type="caution">
    <text evidence="2">The sequence shown here is derived from an EMBL/GenBank/DDBJ whole genome shotgun (WGS) entry which is preliminary data.</text>
</comment>
<accession>A0A9P9L5Y2</accession>
<evidence type="ECO:0008006" key="4">
    <source>
        <dbReference type="Google" id="ProtNLM"/>
    </source>
</evidence>
<dbReference type="AlphaFoldDB" id="A0A9P9L5Y2"/>
<protein>
    <recommendedName>
        <fullName evidence="4">Secreted protein</fullName>
    </recommendedName>
</protein>
<dbReference type="Proteomes" id="UP000736672">
    <property type="component" value="Unassembled WGS sequence"/>
</dbReference>
<keyword evidence="3" id="KW-1185">Reference proteome</keyword>
<feature type="chain" id="PRO_5040381780" description="Secreted protein" evidence="1">
    <location>
        <begin position="24"/>
        <end position="145"/>
    </location>
</feature>
<proteinExistence type="predicted"/>
<reference evidence="2" key="1">
    <citation type="journal article" date="2021" name="Nat. Commun.">
        <title>Genetic determinants of endophytism in the Arabidopsis root mycobiome.</title>
        <authorList>
            <person name="Mesny F."/>
            <person name="Miyauchi S."/>
            <person name="Thiergart T."/>
            <person name="Pickel B."/>
            <person name="Atanasova L."/>
            <person name="Karlsson M."/>
            <person name="Huettel B."/>
            <person name="Barry K.W."/>
            <person name="Haridas S."/>
            <person name="Chen C."/>
            <person name="Bauer D."/>
            <person name="Andreopoulos W."/>
            <person name="Pangilinan J."/>
            <person name="LaButti K."/>
            <person name="Riley R."/>
            <person name="Lipzen A."/>
            <person name="Clum A."/>
            <person name="Drula E."/>
            <person name="Henrissat B."/>
            <person name="Kohler A."/>
            <person name="Grigoriev I.V."/>
            <person name="Martin F.M."/>
            <person name="Hacquard S."/>
        </authorList>
    </citation>
    <scope>NUCLEOTIDE SEQUENCE</scope>
    <source>
        <strain evidence="2">FSSC 5 MPI-SDFR-AT-0091</strain>
    </source>
</reference>
<evidence type="ECO:0000313" key="3">
    <source>
        <dbReference type="Proteomes" id="UP000736672"/>
    </source>
</evidence>